<proteinExistence type="predicted"/>
<dbReference type="InterPro" id="IPR013740">
    <property type="entry name" value="Redoxin"/>
</dbReference>
<protein>
    <submittedName>
        <fullName evidence="7">TlpA family protein disulfide reductase</fullName>
    </submittedName>
</protein>
<accession>A0A4Y9EKF6</accession>
<evidence type="ECO:0000259" key="6">
    <source>
        <dbReference type="PROSITE" id="PS51352"/>
    </source>
</evidence>
<organism evidence="7 8">
    <name type="scientific">Glacieibacterium arshaanense</name>
    <dbReference type="NCBI Taxonomy" id="2511025"/>
    <lineage>
        <taxon>Bacteria</taxon>
        <taxon>Pseudomonadati</taxon>
        <taxon>Pseudomonadota</taxon>
        <taxon>Alphaproteobacteria</taxon>
        <taxon>Sphingomonadales</taxon>
        <taxon>Sphingosinicellaceae</taxon>
        <taxon>Glacieibacterium</taxon>
    </lineage>
</organism>
<feature type="domain" description="Thioredoxin" evidence="6">
    <location>
        <begin position="53"/>
        <end position="190"/>
    </location>
</feature>
<keyword evidence="4" id="KW-0676">Redox-active center</keyword>
<dbReference type="OrthoDB" id="9799347at2"/>
<evidence type="ECO:0000256" key="4">
    <source>
        <dbReference type="ARBA" id="ARBA00023284"/>
    </source>
</evidence>
<dbReference type="InterPro" id="IPR050553">
    <property type="entry name" value="Thioredoxin_ResA/DsbE_sf"/>
</dbReference>
<comment type="subcellular location">
    <subcellularLocation>
        <location evidence="1">Cell envelope</location>
    </subcellularLocation>
</comment>
<dbReference type="InterPro" id="IPR036249">
    <property type="entry name" value="Thioredoxin-like_sf"/>
</dbReference>
<evidence type="ECO:0000256" key="3">
    <source>
        <dbReference type="ARBA" id="ARBA00023157"/>
    </source>
</evidence>
<evidence type="ECO:0000313" key="7">
    <source>
        <dbReference type="EMBL" id="TFU00304.1"/>
    </source>
</evidence>
<dbReference type="Proteomes" id="UP000297737">
    <property type="component" value="Unassembled WGS sequence"/>
</dbReference>
<dbReference type="GO" id="GO:0030313">
    <property type="term" value="C:cell envelope"/>
    <property type="evidence" value="ECO:0007669"/>
    <property type="project" value="UniProtKB-SubCell"/>
</dbReference>
<dbReference type="InterPro" id="IPR017937">
    <property type="entry name" value="Thioredoxin_CS"/>
</dbReference>
<evidence type="ECO:0000256" key="5">
    <source>
        <dbReference type="SAM" id="SignalP"/>
    </source>
</evidence>
<dbReference type="PANTHER" id="PTHR42852">
    <property type="entry name" value="THIOL:DISULFIDE INTERCHANGE PROTEIN DSBE"/>
    <property type="match status" value="1"/>
</dbReference>
<dbReference type="GO" id="GO:0015036">
    <property type="term" value="F:disulfide oxidoreductase activity"/>
    <property type="evidence" value="ECO:0007669"/>
    <property type="project" value="UniProtKB-ARBA"/>
</dbReference>
<feature type="signal peptide" evidence="5">
    <location>
        <begin position="1"/>
        <end position="22"/>
    </location>
</feature>
<keyword evidence="2" id="KW-0201">Cytochrome c-type biogenesis</keyword>
<evidence type="ECO:0000313" key="8">
    <source>
        <dbReference type="Proteomes" id="UP000297737"/>
    </source>
</evidence>
<dbReference type="Gene3D" id="3.40.30.10">
    <property type="entry name" value="Glutaredoxin"/>
    <property type="match status" value="1"/>
</dbReference>
<comment type="caution">
    <text evidence="7">The sequence shown here is derived from an EMBL/GenBank/DDBJ whole genome shotgun (WGS) entry which is preliminary data.</text>
</comment>
<dbReference type="PROSITE" id="PS51352">
    <property type="entry name" value="THIOREDOXIN_2"/>
    <property type="match status" value="1"/>
</dbReference>
<reference evidence="7 8" key="1">
    <citation type="submission" date="2019-02" db="EMBL/GenBank/DDBJ databases">
        <title>Polymorphobacter sp. isolated from the lake at the Tibet of China.</title>
        <authorList>
            <person name="Li A."/>
        </authorList>
    </citation>
    <scope>NUCLEOTIDE SEQUENCE [LARGE SCALE GENOMIC DNA]</scope>
    <source>
        <strain evidence="7 8">DJ1R-1</strain>
    </source>
</reference>
<dbReference type="PANTHER" id="PTHR42852:SF6">
    <property type="entry name" value="THIOL:DISULFIDE INTERCHANGE PROTEIN DSBE"/>
    <property type="match status" value="1"/>
</dbReference>
<dbReference type="PROSITE" id="PS00194">
    <property type="entry name" value="THIOREDOXIN_1"/>
    <property type="match status" value="1"/>
</dbReference>
<feature type="chain" id="PRO_5021243677" evidence="5">
    <location>
        <begin position="23"/>
        <end position="190"/>
    </location>
</feature>
<dbReference type="AlphaFoldDB" id="A0A4Y9EKF6"/>
<dbReference type="InterPro" id="IPR013766">
    <property type="entry name" value="Thioredoxin_domain"/>
</dbReference>
<evidence type="ECO:0000256" key="1">
    <source>
        <dbReference type="ARBA" id="ARBA00004196"/>
    </source>
</evidence>
<evidence type="ECO:0000256" key="2">
    <source>
        <dbReference type="ARBA" id="ARBA00022748"/>
    </source>
</evidence>
<sequence length="190" mass="19987">MDFDVRVVIATLLLTVSLQACGASTPATDGNADTAKAGTPQASAASTVAVDRSHAGTPAPTFAFEGRGGAIKHMSDFGGTPVLVNLWASWCAPCVAELPALNALAIAKTDQLTVLPISQDMEGWKAVDKRFKPDAFSKLTPYLDQPNNFAIAVGAKGLPVSILYDAAGKEVWRVARPLEWNSPEVRALLP</sequence>
<dbReference type="EMBL" id="SIHO01000004">
    <property type="protein sequence ID" value="TFU00304.1"/>
    <property type="molecule type" value="Genomic_DNA"/>
</dbReference>
<keyword evidence="3" id="KW-1015">Disulfide bond</keyword>
<dbReference type="SUPFAM" id="SSF52833">
    <property type="entry name" value="Thioredoxin-like"/>
    <property type="match status" value="1"/>
</dbReference>
<keyword evidence="5" id="KW-0732">Signal</keyword>
<dbReference type="Pfam" id="PF08534">
    <property type="entry name" value="Redoxin"/>
    <property type="match status" value="1"/>
</dbReference>
<keyword evidence="8" id="KW-1185">Reference proteome</keyword>
<dbReference type="CDD" id="cd02966">
    <property type="entry name" value="TlpA_like_family"/>
    <property type="match status" value="1"/>
</dbReference>
<dbReference type="PROSITE" id="PS51257">
    <property type="entry name" value="PROKAR_LIPOPROTEIN"/>
    <property type="match status" value="1"/>
</dbReference>
<name>A0A4Y9EKF6_9SPHN</name>
<gene>
    <name evidence="7" type="ORF">EUV02_14710</name>
</gene>
<dbReference type="GO" id="GO:0017004">
    <property type="term" value="P:cytochrome complex assembly"/>
    <property type="evidence" value="ECO:0007669"/>
    <property type="project" value="UniProtKB-KW"/>
</dbReference>